<dbReference type="EMBL" id="JACEFO010001605">
    <property type="protein sequence ID" value="KAF8732268.1"/>
    <property type="molecule type" value="Genomic_DNA"/>
</dbReference>
<dbReference type="OrthoDB" id="10617412at2759"/>
<name>A0A835KJ62_9POAL</name>
<comment type="caution">
    <text evidence="2">The sequence shown here is derived from an EMBL/GenBank/DDBJ whole genome shotgun (WGS) entry which is preliminary data.</text>
</comment>
<reference evidence="2" key="1">
    <citation type="submission" date="2020-07" db="EMBL/GenBank/DDBJ databases">
        <title>Genome sequence and genetic diversity analysis of an under-domesticated orphan crop, white fonio (Digitaria exilis).</title>
        <authorList>
            <person name="Bennetzen J.L."/>
            <person name="Chen S."/>
            <person name="Ma X."/>
            <person name="Wang X."/>
            <person name="Yssel A.E.J."/>
            <person name="Chaluvadi S.R."/>
            <person name="Johnson M."/>
            <person name="Gangashetty P."/>
            <person name="Hamidou F."/>
            <person name="Sanogo M.D."/>
            <person name="Zwaenepoel A."/>
            <person name="Wallace J."/>
            <person name="Van De Peer Y."/>
            <person name="Van Deynze A."/>
        </authorList>
    </citation>
    <scope>NUCLEOTIDE SEQUENCE</scope>
    <source>
        <tissue evidence="2">Leaves</tissue>
    </source>
</reference>
<evidence type="ECO:0000313" key="3">
    <source>
        <dbReference type="Proteomes" id="UP000636709"/>
    </source>
</evidence>
<evidence type="ECO:0000256" key="1">
    <source>
        <dbReference type="SAM" id="Phobius"/>
    </source>
</evidence>
<evidence type="ECO:0000313" key="2">
    <source>
        <dbReference type="EMBL" id="KAF8732268.1"/>
    </source>
</evidence>
<dbReference type="Proteomes" id="UP000636709">
    <property type="component" value="Unassembled WGS sequence"/>
</dbReference>
<keyword evidence="1" id="KW-0472">Membrane</keyword>
<proteinExistence type="predicted"/>
<feature type="transmembrane region" description="Helical" evidence="1">
    <location>
        <begin position="102"/>
        <end position="125"/>
    </location>
</feature>
<keyword evidence="1" id="KW-0812">Transmembrane</keyword>
<gene>
    <name evidence="2" type="ORF">HU200_016248</name>
</gene>
<keyword evidence="1" id="KW-1133">Transmembrane helix</keyword>
<organism evidence="2 3">
    <name type="scientific">Digitaria exilis</name>
    <dbReference type="NCBI Taxonomy" id="1010633"/>
    <lineage>
        <taxon>Eukaryota</taxon>
        <taxon>Viridiplantae</taxon>
        <taxon>Streptophyta</taxon>
        <taxon>Embryophyta</taxon>
        <taxon>Tracheophyta</taxon>
        <taxon>Spermatophyta</taxon>
        <taxon>Magnoliopsida</taxon>
        <taxon>Liliopsida</taxon>
        <taxon>Poales</taxon>
        <taxon>Poaceae</taxon>
        <taxon>PACMAD clade</taxon>
        <taxon>Panicoideae</taxon>
        <taxon>Panicodae</taxon>
        <taxon>Paniceae</taxon>
        <taxon>Anthephorinae</taxon>
        <taxon>Digitaria</taxon>
    </lineage>
</organism>
<accession>A0A835KJ62</accession>
<dbReference type="AlphaFoldDB" id="A0A835KJ62"/>
<keyword evidence="3" id="KW-1185">Reference proteome</keyword>
<protein>
    <submittedName>
        <fullName evidence="2">Uncharacterized protein</fullName>
    </submittedName>
</protein>
<sequence>MADPASQDIDDDVDACDDTAAEEELDDDHHDHLFQILKDAGVEMDMDGELATAIRHELARIKAQGSAKEAAAGVATTAMVKNNAQPRWWLRLAKGVASNATYVLLHCAYSLVGNIAMLCLMDLALKHPRTRR</sequence>